<sequence length="145" mass="15994">MGLEPPGQGLLGLYRQAGAYHRPHGRPAIGAYDEQRMAHPLGMTIDSNGVLWVAEEDYLPKRISRWNARTGRFLNAWYGPTQYGGGGFADPHDLDRAYDPSIGNPGGMGLLEFRVDPATLSFSRSAQRHHQLWGLSGEADLFLTT</sequence>
<dbReference type="InterPro" id="IPR011042">
    <property type="entry name" value="6-blade_b-propeller_TolB-like"/>
</dbReference>
<evidence type="ECO:0000313" key="1">
    <source>
        <dbReference type="EMBL" id="RSL19179.1"/>
    </source>
</evidence>
<comment type="caution">
    <text evidence="1">The sequence shown here is derived from an EMBL/GenBank/DDBJ whole genome shotgun (WGS) entry which is preliminary data.</text>
</comment>
<dbReference type="Proteomes" id="UP000269669">
    <property type="component" value="Unassembled WGS sequence"/>
</dbReference>
<dbReference type="AlphaFoldDB" id="A0A428MQL3"/>
<gene>
    <name evidence="1" type="ORF">EDE15_4831</name>
</gene>
<accession>A0A428MQL3</accession>
<dbReference type="SUPFAM" id="SSF63829">
    <property type="entry name" value="Calcium-dependent phosphotriesterase"/>
    <property type="match status" value="1"/>
</dbReference>
<reference evidence="1 2" key="1">
    <citation type="submission" date="2018-12" db="EMBL/GenBank/DDBJ databases">
        <title>Sequencing of bacterial isolates from soil warming experiment in Harvard Forest, Massachusetts, USA.</title>
        <authorList>
            <person name="Deangelis K."/>
        </authorList>
    </citation>
    <scope>NUCLEOTIDE SEQUENCE [LARGE SCALE GENOMIC DNA]</scope>
    <source>
        <strain evidence="1 2">EB153</strain>
    </source>
</reference>
<keyword evidence="2" id="KW-1185">Reference proteome</keyword>
<name>A0A428MQL3_9BACT</name>
<dbReference type="EMBL" id="RSDW01000001">
    <property type="protein sequence ID" value="RSL19179.1"/>
    <property type="molecule type" value="Genomic_DNA"/>
</dbReference>
<proteinExistence type="predicted"/>
<evidence type="ECO:0000313" key="2">
    <source>
        <dbReference type="Proteomes" id="UP000269669"/>
    </source>
</evidence>
<organism evidence="1 2">
    <name type="scientific">Edaphobacter aggregans</name>
    <dbReference type="NCBI Taxonomy" id="570835"/>
    <lineage>
        <taxon>Bacteria</taxon>
        <taxon>Pseudomonadati</taxon>
        <taxon>Acidobacteriota</taxon>
        <taxon>Terriglobia</taxon>
        <taxon>Terriglobales</taxon>
        <taxon>Acidobacteriaceae</taxon>
        <taxon>Edaphobacter</taxon>
    </lineage>
</organism>
<dbReference type="Gene3D" id="2.120.10.30">
    <property type="entry name" value="TolB, C-terminal domain"/>
    <property type="match status" value="1"/>
</dbReference>
<protein>
    <submittedName>
        <fullName evidence="1">Uncharacterized protein</fullName>
    </submittedName>
</protein>